<gene>
    <name evidence="1" type="ORF">AKJ39_01530</name>
</gene>
<dbReference type="Pfam" id="PF01663">
    <property type="entry name" value="Phosphodiest"/>
    <property type="match status" value="1"/>
</dbReference>
<accession>A0A656YXE0</accession>
<dbReference type="AlphaFoldDB" id="A0A656YXE0"/>
<dbReference type="Gene3D" id="3.40.720.10">
    <property type="entry name" value="Alkaline Phosphatase, subunit A"/>
    <property type="match status" value="1"/>
</dbReference>
<name>A0A656YXE0_9EURY</name>
<keyword evidence="2" id="KW-1185">Reference proteome</keyword>
<dbReference type="EMBL" id="LHXT01000014">
    <property type="protein sequence ID" value="KXA98583.1"/>
    <property type="molecule type" value="Genomic_DNA"/>
</dbReference>
<proteinExistence type="predicted"/>
<evidence type="ECO:0000313" key="1">
    <source>
        <dbReference type="EMBL" id="KXA98583.1"/>
    </source>
</evidence>
<protein>
    <recommendedName>
        <fullName evidence="3">Sulfatase N-terminal domain-containing protein</fullName>
    </recommendedName>
</protein>
<comment type="caution">
    <text evidence="1">The sequence shown here is derived from an EMBL/GenBank/DDBJ whole genome shotgun (WGS) entry which is preliminary data.</text>
</comment>
<sequence>MKVFLLALDDFGYGFLVRWTGERGLSNFSRLFEKGMWGVVLNAEEMPSAAKSWASVFTGVRPGRHGVERFHSPTKVERRALGFNPPEILNPDHPFLWSIVGRNGKRAICRHLTFLGPTMDYNREMEREHRFPPGSERIGRNREELWKILEETRGEAERKKADLAVLQFQQGEPLTHKRAGAKNGGGGDHPIGEWMRFYDNVVGRLLELENYRLVVVSIPERPEEPAGRGDGRGVFLCEDVLNDRQDLGIRDVSPLILWMLGISIPAYMRKEKVAEIYRRIRAGERGFL</sequence>
<dbReference type="Proteomes" id="UP000070257">
    <property type="component" value="Unassembled WGS sequence"/>
</dbReference>
<evidence type="ECO:0000313" key="2">
    <source>
        <dbReference type="Proteomes" id="UP000070257"/>
    </source>
</evidence>
<dbReference type="InterPro" id="IPR017850">
    <property type="entry name" value="Alkaline_phosphatase_core_sf"/>
</dbReference>
<dbReference type="InterPro" id="IPR002591">
    <property type="entry name" value="Phosphodiest/P_Trfase"/>
</dbReference>
<reference evidence="1 2" key="1">
    <citation type="journal article" date="2016" name="Sci. Rep.">
        <title>Metabolic traits of an uncultured archaeal lineage -MSBL1- from brine pools of the Red Sea.</title>
        <authorList>
            <person name="Mwirichia R."/>
            <person name="Alam I."/>
            <person name="Rashid M."/>
            <person name="Vinu M."/>
            <person name="Ba-Alawi W."/>
            <person name="Anthony Kamau A."/>
            <person name="Kamanda Ngugi D."/>
            <person name="Goker M."/>
            <person name="Klenk H.P."/>
            <person name="Bajic V."/>
            <person name="Stingl U."/>
        </authorList>
    </citation>
    <scope>NUCLEOTIDE SEQUENCE [LARGE SCALE GENOMIC DNA]</scope>
    <source>
        <strain evidence="1">SCGC-AAA259J03</strain>
    </source>
</reference>
<organism evidence="1 2">
    <name type="scientific">candidate division MSBL1 archaeon SCGC-AAA259J03</name>
    <dbReference type="NCBI Taxonomy" id="1698269"/>
    <lineage>
        <taxon>Archaea</taxon>
        <taxon>Methanobacteriati</taxon>
        <taxon>Methanobacteriota</taxon>
        <taxon>candidate division MSBL1</taxon>
    </lineage>
</organism>
<dbReference type="SUPFAM" id="SSF53649">
    <property type="entry name" value="Alkaline phosphatase-like"/>
    <property type="match status" value="1"/>
</dbReference>
<evidence type="ECO:0008006" key="3">
    <source>
        <dbReference type="Google" id="ProtNLM"/>
    </source>
</evidence>